<sequence>MKLSLGSFPARPPASSPPIIRAADGVLFSPLFCPYQWFFLGFKGYLQPFCLGPLARVAESGQPTTGVSAADKHDGRRGKGRQWVRGGAEGGREIWRSIEAWD</sequence>
<evidence type="ECO:0000313" key="1">
    <source>
        <dbReference type="EMBL" id="KAI4803083.1"/>
    </source>
</evidence>
<dbReference type="EMBL" id="CM043807">
    <property type="protein sequence ID" value="KAI4803083.1"/>
    <property type="molecule type" value="Genomic_DNA"/>
</dbReference>
<accession>A0ACB9VT14</accession>
<evidence type="ECO:0000313" key="2">
    <source>
        <dbReference type="Proteomes" id="UP001057452"/>
    </source>
</evidence>
<comment type="caution">
    <text evidence="1">The sequence shown here is derived from an EMBL/GenBank/DDBJ whole genome shotgun (WGS) entry which is preliminary data.</text>
</comment>
<keyword evidence="2" id="KW-1185">Reference proteome</keyword>
<dbReference type="Proteomes" id="UP001057452">
    <property type="component" value="Chromosome 23"/>
</dbReference>
<protein>
    <submittedName>
        <fullName evidence="1">Uncharacterized protein</fullName>
    </submittedName>
</protein>
<name>A0ACB9VT14_CHAAC</name>
<proteinExistence type="predicted"/>
<reference evidence="1" key="1">
    <citation type="submission" date="2022-05" db="EMBL/GenBank/DDBJ databases">
        <title>Chromosome-level genome of Chaenocephalus aceratus.</title>
        <authorList>
            <person name="Park H."/>
        </authorList>
    </citation>
    <scope>NUCLEOTIDE SEQUENCE</scope>
    <source>
        <strain evidence="1">KU_202001</strain>
    </source>
</reference>
<gene>
    <name evidence="1" type="ORF">KUCAC02_006640</name>
</gene>
<organism evidence="1 2">
    <name type="scientific">Chaenocephalus aceratus</name>
    <name type="common">Blackfin icefish</name>
    <name type="synonym">Chaenichthys aceratus</name>
    <dbReference type="NCBI Taxonomy" id="36190"/>
    <lineage>
        <taxon>Eukaryota</taxon>
        <taxon>Metazoa</taxon>
        <taxon>Chordata</taxon>
        <taxon>Craniata</taxon>
        <taxon>Vertebrata</taxon>
        <taxon>Euteleostomi</taxon>
        <taxon>Actinopterygii</taxon>
        <taxon>Neopterygii</taxon>
        <taxon>Teleostei</taxon>
        <taxon>Neoteleostei</taxon>
        <taxon>Acanthomorphata</taxon>
        <taxon>Eupercaria</taxon>
        <taxon>Perciformes</taxon>
        <taxon>Notothenioidei</taxon>
        <taxon>Channichthyidae</taxon>
        <taxon>Chaenocephalus</taxon>
    </lineage>
</organism>